<reference evidence="1 2" key="1">
    <citation type="submission" date="2010-12" db="EMBL/GenBank/DDBJ databases">
        <authorList>
            <person name="Muzny D."/>
            <person name="Qin X."/>
            <person name="Deng J."/>
            <person name="Jiang H."/>
            <person name="Liu Y."/>
            <person name="Qu J."/>
            <person name="Song X.-Z."/>
            <person name="Zhang L."/>
            <person name="Thornton R."/>
            <person name="Coyle M."/>
            <person name="Francisco L."/>
            <person name="Jackson L."/>
            <person name="Javaid M."/>
            <person name="Korchina V."/>
            <person name="Kovar C."/>
            <person name="Mata R."/>
            <person name="Mathew T."/>
            <person name="Ngo R."/>
            <person name="Nguyen L."/>
            <person name="Nguyen N."/>
            <person name="Okwuonu G."/>
            <person name="Ongeri F."/>
            <person name="Pham C."/>
            <person name="Simmons D."/>
            <person name="Wilczek-Boney K."/>
            <person name="Hale W."/>
            <person name="Jakkamsetti A."/>
            <person name="Pham P."/>
            <person name="Ruth R."/>
            <person name="San Lucas F."/>
            <person name="Warren J."/>
            <person name="Zhang J."/>
            <person name="Zhao Z."/>
            <person name="Zhou C."/>
            <person name="Zhu D."/>
            <person name="Lee S."/>
            <person name="Bess C."/>
            <person name="Blankenburg K."/>
            <person name="Forbes L."/>
            <person name="Fu Q."/>
            <person name="Gubbala S."/>
            <person name="Hirani K."/>
            <person name="Jayaseelan J.C."/>
            <person name="Lara F."/>
            <person name="Munidasa M."/>
            <person name="Palculict T."/>
            <person name="Patil S."/>
            <person name="Pu L.-L."/>
            <person name="Saada N."/>
            <person name="Tang L."/>
            <person name="Weissenberger G."/>
            <person name="Zhu Y."/>
            <person name="Hemphill L."/>
            <person name="Shang Y."/>
            <person name="Youmans B."/>
            <person name="Ayvaz T."/>
            <person name="Ross M."/>
            <person name="Santibanez J."/>
            <person name="Aqrawi P."/>
            <person name="Gross S."/>
            <person name="Joshi V."/>
            <person name="Fowler G."/>
            <person name="Nazareth L."/>
            <person name="Reid J."/>
            <person name="Worley K."/>
            <person name="Petrosino J."/>
            <person name="Highlander S."/>
            <person name="Gibbs R."/>
        </authorList>
    </citation>
    <scope>NUCLEOTIDE SEQUENCE [LARGE SCALE GENOMIC DNA]</scope>
    <source>
        <strain evidence="1 2">ATCC 23263</strain>
    </source>
</reference>
<dbReference type="STRING" id="887929.HMP0721_2151"/>
<dbReference type="Proteomes" id="UP000004754">
    <property type="component" value="Unassembled WGS sequence"/>
</dbReference>
<sequence>MEGKKVDLSDVKSAHIDLKRMFVSEGIDILRFWKNVGFMSLKSLNFKNVGKKVDDLLWMVLTLQSKNKTICLDAHHLLMKGI</sequence>
<accession>E6MJG6</accession>
<protein>
    <submittedName>
        <fullName evidence="1">Uncharacterized protein</fullName>
    </submittedName>
</protein>
<comment type="caution">
    <text evidence="1">The sequence shown here is derived from an EMBL/GenBank/DDBJ whole genome shotgun (WGS) entry which is preliminary data.</text>
</comment>
<evidence type="ECO:0000313" key="1">
    <source>
        <dbReference type="EMBL" id="EFV00702.1"/>
    </source>
</evidence>
<dbReference type="HOGENOM" id="CLU_2555632_0_0_9"/>
<gene>
    <name evidence="1" type="ORF">HMP0721_2151</name>
</gene>
<organism evidence="1 2">
    <name type="scientific">Pseudoramibacter alactolyticus ATCC 23263</name>
    <dbReference type="NCBI Taxonomy" id="887929"/>
    <lineage>
        <taxon>Bacteria</taxon>
        <taxon>Bacillati</taxon>
        <taxon>Bacillota</taxon>
        <taxon>Clostridia</taxon>
        <taxon>Eubacteriales</taxon>
        <taxon>Eubacteriaceae</taxon>
        <taxon>Pseudoramibacter</taxon>
    </lineage>
</organism>
<dbReference type="EMBL" id="AEQN01000028">
    <property type="protein sequence ID" value="EFV00702.1"/>
    <property type="molecule type" value="Genomic_DNA"/>
</dbReference>
<dbReference type="AlphaFoldDB" id="E6MJG6"/>
<keyword evidence="2" id="KW-1185">Reference proteome</keyword>
<proteinExistence type="predicted"/>
<name>E6MJG6_9FIRM</name>
<evidence type="ECO:0000313" key="2">
    <source>
        <dbReference type="Proteomes" id="UP000004754"/>
    </source>
</evidence>